<evidence type="ECO:0000313" key="2">
    <source>
        <dbReference type="EMBL" id="RUT01158.1"/>
    </source>
</evidence>
<feature type="domain" description="FHA" evidence="1">
    <location>
        <begin position="89"/>
        <end position="148"/>
    </location>
</feature>
<sequence>MTNRYSKVSIMANRCPEPSCKHFDRPTPDEARVCPMCGTPVGTVDESQDSSMSGEQFPLPQLPNLNSSRPQMRLSHSSGGDFYLRGEAGIIGRRDRDSGKVPEIDLSGIPNEEIVSRSHARLYWDKSQQSYMIVDSSRNGTYLNGNLLKQGVPYRLNHGDELQLGQNQMVCLKVWLV</sequence>
<dbReference type="PROSITE" id="PS50006">
    <property type="entry name" value="FHA_DOMAIN"/>
    <property type="match status" value="1"/>
</dbReference>
<dbReference type="SUPFAM" id="SSF49879">
    <property type="entry name" value="SMAD/FHA domain"/>
    <property type="match status" value="1"/>
</dbReference>
<evidence type="ECO:0000259" key="1">
    <source>
        <dbReference type="PROSITE" id="PS50006"/>
    </source>
</evidence>
<organism evidence="2 3">
    <name type="scientific">Chroococcidiopsis cubana SAG 39.79</name>
    <dbReference type="NCBI Taxonomy" id="388085"/>
    <lineage>
        <taxon>Bacteria</taxon>
        <taxon>Bacillati</taxon>
        <taxon>Cyanobacteriota</taxon>
        <taxon>Cyanophyceae</taxon>
        <taxon>Chroococcidiopsidales</taxon>
        <taxon>Chroococcidiopsidaceae</taxon>
        <taxon>Chroococcidiopsis</taxon>
    </lineage>
</organism>
<dbReference type="SMART" id="SM00240">
    <property type="entry name" value="FHA"/>
    <property type="match status" value="1"/>
</dbReference>
<accession>A0AB37U979</accession>
<dbReference type="Pfam" id="PF00498">
    <property type="entry name" value="FHA"/>
    <property type="match status" value="1"/>
</dbReference>
<evidence type="ECO:0000313" key="3">
    <source>
        <dbReference type="Proteomes" id="UP000282574"/>
    </source>
</evidence>
<dbReference type="InterPro" id="IPR000253">
    <property type="entry name" value="FHA_dom"/>
</dbReference>
<comment type="caution">
    <text evidence="2">The sequence shown here is derived from an EMBL/GenBank/DDBJ whole genome shotgun (WGS) entry which is preliminary data.</text>
</comment>
<dbReference type="RefSeq" id="WP_199755955.1">
    <property type="nucleotide sequence ID" value="NZ_JAVKZF010000004.1"/>
</dbReference>
<dbReference type="Gene3D" id="2.60.200.20">
    <property type="match status" value="1"/>
</dbReference>
<name>A0AB37U979_9CYAN</name>
<proteinExistence type="predicted"/>
<dbReference type="Proteomes" id="UP000282574">
    <property type="component" value="Unassembled WGS sequence"/>
</dbReference>
<dbReference type="EMBL" id="RSCK01000130">
    <property type="protein sequence ID" value="RUT01158.1"/>
    <property type="molecule type" value="Genomic_DNA"/>
</dbReference>
<dbReference type="PANTHER" id="PTHR23106">
    <property type="entry name" value="ANGIOGENIC FACTOR WITH G PATCH AND FHA DOMAINS 1"/>
    <property type="match status" value="1"/>
</dbReference>
<dbReference type="CDD" id="cd00060">
    <property type="entry name" value="FHA"/>
    <property type="match status" value="1"/>
</dbReference>
<keyword evidence="3" id="KW-1185">Reference proteome</keyword>
<gene>
    <name evidence="2" type="ORF">DSM107010_66010</name>
</gene>
<reference evidence="2 3" key="1">
    <citation type="journal article" date="2019" name="Genome Biol. Evol.">
        <title>Day and night: Metabolic profiles and evolutionary relationships of six axenic non-marine cyanobacteria.</title>
        <authorList>
            <person name="Will S.E."/>
            <person name="Henke P."/>
            <person name="Boedeker C."/>
            <person name="Huang S."/>
            <person name="Brinkmann H."/>
            <person name="Rohde M."/>
            <person name="Jarek M."/>
            <person name="Friedl T."/>
            <person name="Seufert S."/>
            <person name="Schumacher M."/>
            <person name="Overmann J."/>
            <person name="Neumann-Schaal M."/>
            <person name="Petersen J."/>
        </authorList>
    </citation>
    <scope>NUCLEOTIDE SEQUENCE [LARGE SCALE GENOMIC DNA]</scope>
    <source>
        <strain evidence="2 3">SAG 39.79</strain>
    </source>
</reference>
<dbReference type="InterPro" id="IPR008984">
    <property type="entry name" value="SMAD_FHA_dom_sf"/>
</dbReference>
<dbReference type="PANTHER" id="PTHR23106:SF24">
    <property type="entry name" value="ANGIOGENIC FACTOR WITH G PATCH AND FHA DOMAINS 1"/>
    <property type="match status" value="1"/>
</dbReference>
<dbReference type="InterPro" id="IPR053027">
    <property type="entry name" value="AGGF1"/>
</dbReference>
<protein>
    <submittedName>
        <fullName evidence="2">FHA domain-containing protein</fullName>
    </submittedName>
</protein>
<dbReference type="AlphaFoldDB" id="A0AB37U979"/>